<gene>
    <name evidence="2" type="ORF">E1218_11825</name>
</gene>
<organism evidence="2 3">
    <name type="scientific">Kribbella turkmenica</name>
    <dbReference type="NCBI Taxonomy" id="2530375"/>
    <lineage>
        <taxon>Bacteria</taxon>
        <taxon>Bacillati</taxon>
        <taxon>Actinomycetota</taxon>
        <taxon>Actinomycetes</taxon>
        <taxon>Propionibacteriales</taxon>
        <taxon>Kribbellaceae</taxon>
        <taxon>Kribbella</taxon>
    </lineage>
</organism>
<protein>
    <submittedName>
        <fullName evidence="2">SAM-dependent methyltransferase</fullName>
    </submittedName>
</protein>
<proteinExistence type="predicted"/>
<reference evidence="2 3" key="1">
    <citation type="submission" date="2019-02" db="EMBL/GenBank/DDBJ databases">
        <title>Draft genome sequences of novel Actinobacteria.</title>
        <authorList>
            <person name="Sahin N."/>
            <person name="Ay H."/>
            <person name="Saygin H."/>
        </authorList>
    </citation>
    <scope>NUCLEOTIDE SEQUENCE [LARGE SCALE GENOMIC DNA]</scope>
    <source>
        <strain evidence="2 3">16K104</strain>
    </source>
</reference>
<accession>A0A4R4X8T2</accession>
<dbReference type="AlphaFoldDB" id="A0A4R4X8T2"/>
<dbReference type="GO" id="GO:0032259">
    <property type="term" value="P:methylation"/>
    <property type="evidence" value="ECO:0007669"/>
    <property type="project" value="UniProtKB-KW"/>
</dbReference>
<dbReference type="Proteomes" id="UP000295172">
    <property type="component" value="Unassembled WGS sequence"/>
</dbReference>
<dbReference type="InterPro" id="IPR029063">
    <property type="entry name" value="SAM-dependent_MTases_sf"/>
</dbReference>
<keyword evidence="2" id="KW-0808">Transferase</keyword>
<sequence length="270" mass="28846">MTTTATFEEIKAKQRATWGSGDYGKIAWLTVPVAEALTAAVDPRPGATVLDVATGTGHVALAAARRFAVVKGIDYVPELVAIAERRAQAEGLTVDMREADAENLPFADDSFDYVTSAIGVMFTADHQKAADELVRVAAPGGRIGLASWTPTGFIGQLLKTVGKHVAPPAGALPPSRWGTEEVLRELFGDRVSAVETTVATVTQRFASAEHFADFFLTHYGPTYKAAERLDEAGRRALRDDMIALAEASDHAADGTWASDWEYLIAIATKA</sequence>
<dbReference type="RefSeq" id="WP_132319255.1">
    <property type="nucleotide sequence ID" value="NZ_SMKR01000040.1"/>
</dbReference>
<evidence type="ECO:0000259" key="1">
    <source>
        <dbReference type="Pfam" id="PF08241"/>
    </source>
</evidence>
<dbReference type="PANTHER" id="PTHR43591:SF24">
    <property type="entry name" value="2-METHOXY-6-POLYPRENYL-1,4-BENZOQUINOL METHYLASE, MITOCHONDRIAL"/>
    <property type="match status" value="1"/>
</dbReference>
<comment type="caution">
    <text evidence="2">The sequence shown here is derived from an EMBL/GenBank/DDBJ whole genome shotgun (WGS) entry which is preliminary data.</text>
</comment>
<keyword evidence="3" id="KW-1185">Reference proteome</keyword>
<dbReference type="Pfam" id="PF08241">
    <property type="entry name" value="Methyltransf_11"/>
    <property type="match status" value="1"/>
</dbReference>
<dbReference type="CDD" id="cd02440">
    <property type="entry name" value="AdoMet_MTases"/>
    <property type="match status" value="1"/>
</dbReference>
<evidence type="ECO:0000313" key="2">
    <source>
        <dbReference type="EMBL" id="TDD26911.1"/>
    </source>
</evidence>
<dbReference type="InterPro" id="IPR013216">
    <property type="entry name" value="Methyltransf_11"/>
</dbReference>
<dbReference type="EMBL" id="SMKR01000040">
    <property type="protein sequence ID" value="TDD26911.1"/>
    <property type="molecule type" value="Genomic_DNA"/>
</dbReference>
<dbReference type="OrthoDB" id="9795634at2"/>
<feature type="domain" description="Methyltransferase type 11" evidence="1">
    <location>
        <begin position="50"/>
        <end position="143"/>
    </location>
</feature>
<dbReference type="Gene3D" id="3.40.50.150">
    <property type="entry name" value="Vaccinia Virus protein VP39"/>
    <property type="match status" value="1"/>
</dbReference>
<dbReference type="PANTHER" id="PTHR43591">
    <property type="entry name" value="METHYLTRANSFERASE"/>
    <property type="match status" value="1"/>
</dbReference>
<dbReference type="SUPFAM" id="SSF53335">
    <property type="entry name" value="S-adenosyl-L-methionine-dependent methyltransferases"/>
    <property type="match status" value="1"/>
</dbReference>
<name>A0A4R4X8T2_9ACTN</name>
<dbReference type="GO" id="GO:0008757">
    <property type="term" value="F:S-adenosylmethionine-dependent methyltransferase activity"/>
    <property type="evidence" value="ECO:0007669"/>
    <property type="project" value="InterPro"/>
</dbReference>
<evidence type="ECO:0000313" key="3">
    <source>
        <dbReference type="Proteomes" id="UP000295172"/>
    </source>
</evidence>
<keyword evidence="2" id="KW-0489">Methyltransferase</keyword>